<proteinExistence type="predicted"/>
<protein>
    <submittedName>
        <fullName evidence="1">Uncharacterized protein</fullName>
    </submittedName>
</protein>
<reference evidence="1" key="1">
    <citation type="submission" date="2016-04" db="EMBL/GenBank/DDBJ databases">
        <authorList>
            <person name="Evans L.H."/>
            <person name="Alamgir A."/>
            <person name="Owens N."/>
            <person name="Weber N.D."/>
            <person name="Virtaneva K."/>
            <person name="Barbian K."/>
            <person name="Babar A."/>
            <person name="Rosenke K."/>
        </authorList>
    </citation>
    <scope>NUCLEOTIDE SEQUENCE</scope>
    <source>
        <strain evidence="1">86</strain>
    </source>
</reference>
<dbReference type="AlphaFoldDB" id="A0A212JG15"/>
<dbReference type="EMBL" id="FLUN01000001">
    <property type="protein sequence ID" value="SBV98382.1"/>
    <property type="molecule type" value="Genomic_DNA"/>
</dbReference>
<gene>
    <name evidence="1" type="ORF">KL86CLO1_11034</name>
</gene>
<organism evidence="1">
    <name type="scientific">uncultured Eubacteriales bacterium</name>
    <dbReference type="NCBI Taxonomy" id="172733"/>
    <lineage>
        <taxon>Bacteria</taxon>
        <taxon>Bacillati</taxon>
        <taxon>Bacillota</taxon>
        <taxon>Clostridia</taxon>
        <taxon>Eubacteriales</taxon>
        <taxon>environmental samples</taxon>
    </lineage>
</organism>
<accession>A0A212JG15</accession>
<name>A0A212JG15_9FIRM</name>
<evidence type="ECO:0000313" key="1">
    <source>
        <dbReference type="EMBL" id="SBV98382.1"/>
    </source>
</evidence>
<sequence>MAPWAFPSAAAVGGVPSARRCSRYTTCRRVTRSGSFSNTISAPVASTMVLGQAASGVAAGVGVGSLGAAALGELSGAGDCVLFAGVPAHPARTLVASTSDKRSCIHRFIIYSSYRRWLAKANFDVESQYSKTSRLKEWAKPESRMDYS</sequence>